<proteinExistence type="predicted"/>
<dbReference type="STRING" id="59922.P9303_22571"/>
<evidence type="ECO:0000313" key="2">
    <source>
        <dbReference type="Proteomes" id="UP000002274"/>
    </source>
</evidence>
<organism evidence="1 2">
    <name type="scientific">Prochlorococcus marinus (strain MIT 9303)</name>
    <dbReference type="NCBI Taxonomy" id="59922"/>
    <lineage>
        <taxon>Bacteria</taxon>
        <taxon>Bacillati</taxon>
        <taxon>Cyanobacteriota</taxon>
        <taxon>Cyanophyceae</taxon>
        <taxon>Synechococcales</taxon>
        <taxon>Prochlorococcaceae</taxon>
        <taxon>Prochlorococcus</taxon>
    </lineage>
</organism>
<dbReference type="Proteomes" id="UP000002274">
    <property type="component" value="Chromosome"/>
</dbReference>
<dbReference type="RefSeq" id="WP_011826860.1">
    <property type="nucleotide sequence ID" value="NC_008820.1"/>
</dbReference>
<evidence type="ECO:0000313" key="1">
    <source>
        <dbReference type="EMBL" id="ABM78992.1"/>
    </source>
</evidence>
<name>A2CBY2_PROM3</name>
<dbReference type="EMBL" id="CP000554">
    <property type="protein sequence ID" value="ABM78992.1"/>
    <property type="molecule type" value="Genomic_DNA"/>
</dbReference>
<gene>
    <name evidence="1" type="ordered locus">P9303_22571</name>
</gene>
<accession>A2CBY2</accession>
<protein>
    <submittedName>
        <fullName evidence="1">Uncharacterized protein</fullName>
    </submittedName>
</protein>
<dbReference type="KEGG" id="pmf:P9303_22571"/>
<dbReference type="AlphaFoldDB" id="A2CBY2"/>
<reference evidence="1 2" key="1">
    <citation type="journal article" date="2007" name="PLoS Genet.">
        <title>Patterns and implications of gene gain and loss in the evolution of Prochlorococcus.</title>
        <authorList>
            <person name="Kettler G.C."/>
            <person name="Martiny A.C."/>
            <person name="Huang K."/>
            <person name="Zucker J."/>
            <person name="Coleman M.L."/>
            <person name="Rodrigue S."/>
            <person name="Chen F."/>
            <person name="Lapidus A."/>
            <person name="Ferriera S."/>
            <person name="Johnson J."/>
            <person name="Steglich C."/>
            <person name="Church G.M."/>
            <person name="Richardson P."/>
            <person name="Chisholm S.W."/>
        </authorList>
    </citation>
    <scope>NUCLEOTIDE SEQUENCE [LARGE SCALE GENOMIC DNA]</scope>
    <source>
        <strain evidence="1 2">MIT 9303</strain>
    </source>
</reference>
<dbReference type="HOGENOM" id="CLU_168267_0_0_3"/>
<sequence>MIASLHDLQNKGIHIKTLNGLINTRAIGKFALALLGLLSGLAEVEHSLNSQKTLQHIQHRLKTGGKFGGRPKTNAANESLVLRLRDEGCSCQSIRKQTGLALSTIRRIIMKKEALAA</sequence>